<dbReference type="Proteomes" id="UP000185766">
    <property type="component" value="Unassembled WGS sequence"/>
</dbReference>
<evidence type="ECO:0000313" key="1">
    <source>
        <dbReference type="EMBL" id="SEL35320.1"/>
    </source>
</evidence>
<keyword evidence="2" id="KW-1185">Reference proteome</keyword>
<organism evidence="1 2">
    <name type="scientific">Atopomonas hussainii</name>
    <dbReference type="NCBI Taxonomy" id="1429083"/>
    <lineage>
        <taxon>Bacteria</taxon>
        <taxon>Pseudomonadati</taxon>
        <taxon>Pseudomonadota</taxon>
        <taxon>Gammaproteobacteria</taxon>
        <taxon>Pseudomonadales</taxon>
        <taxon>Pseudomonadaceae</taxon>
        <taxon>Atopomonas</taxon>
    </lineage>
</organism>
<proteinExistence type="predicted"/>
<evidence type="ECO:0000313" key="2">
    <source>
        <dbReference type="Proteomes" id="UP000185766"/>
    </source>
</evidence>
<accession>A0A1H7PHR7</accession>
<dbReference type="EMBL" id="FOAS01000011">
    <property type="protein sequence ID" value="SEL35320.1"/>
    <property type="molecule type" value="Genomic_DNA"/>
</dbReference>
<sequence>MSQQRSERHDWHWRAERCQLRDWLASQRVFWIG</sequence>
<dbReference type="AlphaFoldDB" id="A0A1H7PHR7"/>
<protein>
    <submittedName>
        <fullName evidence="1">Uncharacterized protein</fullName>
    </submittedName>
</protein>
<name>A0A1H7PHR7_9GAMM</name>
<gene>
    <name evidence="1" type="ORF">SAMN05216214_11125</name>
</gene>
<reference evidence="1 2" key="1">
    <citation type="submission" date="2016-10" db="EMBL/GenBank/DDBJ databases">
        <authorList>
            <person name="de Groot N.N."/>
        </authorList>
    </citation>
    <scope>NUCLEOTIDE SEQUENCE [LARGE SCALE GENOMIC DNA]</scope>
    <source>
        <strain evidence="1 2">JCM 19513</strain>
    </source>
</reference>